<evidence type="ECO:0000313" key="5">
    <source>
        <dbReference type="Proteomes" id="UP000275256"/>
    </source>
</evidence>
<sequence>MAGHVPISTGVSAILTVLAATTGAKAVVEVGTLMGASALAFFDGMGKDGILTSIDADAEHQLAARRFLTAAGHPSSRFRLIAGTPLEVLPKLRDGAYDIVFINGDKLEYVEYVAGALRLLRHGGLLIVHDVLWNNTVADPSAEGDETIIIREALEAVTQSESYTQSLLPVGNGLLVAVKH</sequence>
<dbReference type="PROSITE" id="PS51682">
    <property type="entry name" value="SAM_OMT_I"/>
    <property type="match status" value="1"/>
</dbReference>
<dbReference type="InterPro" id="IPR029063">
    <property type="entry name" value="SAM-dependent_MTases_sf"/>
</dbReference>
<organism evidence="4 5">
    <name type="scientific">Tessaracoccus antarcticus</name>
    <dbReference type="NCBI Taxonomy" id="2479848"/>
    <lineage>
        <taxon>Bacteria</taxon>
        <taxon>Bacillati</taxon>
        <taxon>Actinomycetota</taxon>
        <taxon>Actinomycetes</taxon>
        <taxon>Propionibacteriales</taxon>
        <taxon>Propionibacteriaceae</taxon>
        <taxon>Tessaracoccus</taxon>
    </lineage>
</organism>
<protein>
    <submittedName>
        <fullName evidence="4">Methyltransferase</fullName>
    </submittedName>
</protein>
<gene>
    <name evidence="4" type="ORF">EAX62_14685</name>
</gene>
<evidence type="ECO:0000313" key="4">
    <source>
        <dbReference type="EMBL" id="RMB58477.1"/>
    </source>
</evidence>
<dbReference type="PANTHER" id="PTHR10509">
    <property type="entry name" value="O-METHYLTRANSFERASE-RELATED"/>
    <property type="match status" value="1"/>
</dbReference>
<evidence type="ECO:0000256" key="3">
    <source>
        <dbReference type="ARBA" id="ARBA00022691"/>
    </source>
</evidence>
<name>A0A3M0G2V5_9ACTN</name>
<dbReference type="PANTHER" id="PTHR10509:SF85">
    <property type="entry name" value="O-METHYLTRANSFERASE RV1220C-RELATED"/>
    <property type="match status" value="1"/>
</dbReference>
<keyword evidence="5" id="KW-1185">Reference proteome</keyword>
<dbReference type="Gene3D" id="3.40.50.150">
    <property type="entry name" value="Vaccinia Virus protein VP39"/>
    <property type="match status" value="1"/>
</dbReference>
<dbReference type="OrthoDB" id="4774874at2"/>
<evidence type="ECO:0000256" key="2">
    <source>
        <dbReference type="ARBA" id="ARBA00022679"/>
    </source>
</evidence>
<keyword evidence="2 4" id="KW-0808">Transferase</keyword>
<dbReference type="EMBL" id="REFW01000004">
    <property type="protein sequence ID" value="RMB58477.1"/>
    <property type="molecule type" value="Genomic_DNA"/>
</dbReference>
<dbReference type="GO" id="GO:0032259">
    <property type="term" value="P:methylation"/>
    <property type="evidence" value="ECO:0007669"/>
    <property type="project" value="UniProtKB-KW"/>
</dbReference>
<dbReference type="GO" id="GO:0008757">
    <property type="term" value="F:S-adenosylmethionine-dependent methyltransferase activity"/>
    <property type="evidence" value="ECO:0007669"/>
    <property type="project" value="TreeGrafter"/>
</dbReference>
<keyword evidence="1 4" id="KW-0489">Methyltransferase</keyword>
<keyword evidence="3" id="KW-0949">S-adenosyl-L-methionine</keyword>
<accession>A0A3M0G2V5</accession>
<comment type="caution">
    <text evidence="4">The sequence shown here is derived from an EMBL/GenBank/DDBJ whole genome shotgun (WGS) entry which is preliminary data.</text>
</comment>
<evidence type="ECO:0000256" key="1">
    <source>
        <dbReference type="ARBA" id="ARBA00022603"/>
    </source>
</evidence>
<proteinExistence type="predicted"/>
<dbReference type="SUPFAM" id="SSF53335">
    <property type="entry name" value="S-adenosyl-L-methionine-dependent methyltransferases"/>
    <property type="match status" value="1"/>
</dbReference>
<dbReference type="AlphaFoldDB" id="A0A3M0G2V5"/>
<dbReference type="InterPro" id="IPR050362">
    <property type="entry name" value="Cation-dep_OMT"/>
</dbReference>
<dbReference type="GO" id="GO:0008171">
    <property type="term" value="F:O-methyltransferase activity"/>
    <property type="evidence" value="ECO:0007669"/>
    <property type="project" value="InterPro"/>
</dbReference>
<dbReference type="InterPro" id="IPR002935">
    <property type="entry name" value="SAM_O-MeTrfase"/>
</dbReference>
<dbReference type="Proteomes" id="UP000275256">
    <property type="component" value="Unassembled WGS sequence"/>
</dbReference>
<reference evidence="4 5" key="1">
    <citation type="submission" date="2018-10" db="EMBL/GenBank/DDBJ databases">
        <title>Tessaracoccus antarcticuss sp. nov., isolated from sediment.</title>
        <authorList>
            <person name="Zhou L.Y."/>
            <person name="Du Z.J."/>
        </authorList>
    </citation>
    <scope>NUCLEOTIDE SEQUENCE [LARGE SCALE GENOMIC DNA]</scope>
    <source>
        <strain evidence="4 5">JDX10</strain>
    </source>
</reference>
<dbReference type="Pfam" id="PF01596">
    <property type="entry name" value="Methyltransf_3"/>
    <property type="match status" value="1"/>
</dbReference>